<protein>
    <submittedName>
        <fullName evidence="1">Uncharacterized protein</fullName>
    </submittedName>
</protein>
<gene>
    <name evidence="1" type="ORF">LC1Nh_0885</name>
</gene>
<dbReference type="Proteomes" id="UP000377803">
    <property type="component" value="Chromosome"/>
</dbReference>
<evidence type="ECO:0000313" key="2">
    <source>
        <dbReference type="Proteomes" id="UP000377803"/>
    </source>
</evidence>
<reference evidence="2" key="1">
    <citation type="submission" date="2019-05" db="EMBL/GenBank/DDBJ databases">
        <title>Candidatus Nanohalobium constans, a novel model system to study the DPANN nano-sized archaea: genomic and physiological characterization of a nanoarchaeon co-cultured with its chitinotrophic host.</title>
        <authorList>
            <person name="La Cono V."/>
            <person name="Arcadi E."/>
            <person name="Crisafi F."/>
            <person name="Denaro R."/>
            <person name="La Spada G."/>
            <person name="Messina E."/>
            <person name="Smedile F."/>
            <person name="Toshchakov S.V."/>
            <person name="Shevchenko M.A."/>
            <person name="Golyshin P.N."/>
            <person name="Golyshina O.V."/>
            <person name="Ferrer M."/>
            <person name="Rohde M."/>
            <person name="Mushegian A."/>
            <person name="Sorokin D.Y."/>
            <person name="Giuliano L."/>
            <person name="Yakimov M.M."/>
        </authorList>
    </citation>
    <scope>NUCLEOTIDE SEQUENCE [LARGE SCALE GENOMIC DNA]</scope>
    <source>
        <strain evidence="2">LC1Nh</strain>
    </source>
</reference>
<dbReference type="OrthoDB" id="5791at2157"/>
<dbReference type="GeneID" id="42365274"/>
<keyword evidence="2" id="KW-1185">Reference proteome</keyword>
<dbReference type="EMBL" id="CP040089">
    <property type="protein sequence ID" value="QGA80768.1"/>
    <property type="molecule type" value="Genomic_DNA"/>
</dbReference>
<evidence type="ECO:0000313" key="1">
    <source>
        <dbReference type="EMBL" id="QGA80768.1"/>
    </source>
</evidence>
<sequence>MYDILRDALHENGEIMIRLSSGEDRELHLHNTDFLENGMVKVDGDDEIHWLNPDHVERYWIHEDF</sequence>
<dbReference type="KEGG" id="ncon:LC1Nh_0885"/>
<accession>A0A5Q0UGM0</accession>
<proteinExistence type="predicted"/>
<organism evidence="1 2">
    <name type="scientific">Candidatus Nanohalobium constans</name>
    <dbReference type="NCBI Taxonomy" id="2565781"/>
    <lineage>
        <taxon>Archaea</taxon>
        <taxon>Candidatus Nanohalarchaeota</taxon>
        <taxon>Candidatus Nanohalobia</taxon>
        <taxon>Candidatus Nanohalobiales</taxon>
        <taxon>Candidatus Nanohalobiaceae</taxon>
        <taxon>Candidatus Nanohalobium</taxon>
    </lineage>
</organism>
<dbReference type="AlphaFoldDB" id="A0A5Q0UGM0"/>
<dbReference type="RefSeq" id="WP_153550508.1">
    <property type="nucleotide sequence ID" value="NZ_CP040089.1"/>
</dbReference>
<name>A0A5Q0UGM0_9ARCH</name>